<evidence type="ECO:0000313" key="5">
    <source>
        <dbReference type="EMBL" id="SLN50689.1"/>
    </source>
</evidence>
<evidence type="ECO:0000256" key="1">
    <source>
        <dbReference type="ARBA" id="ARBA00004196"/>
    </source>
</evidence>
<accession>A0A1X6ZFZ6</accession>
<feature type="signal peptide" evidence="3">
    <location>
        <begin position="1"/>
        <end position="20"/>
    </location>
</feature>
<name>A0A1X6ZFZ6_9RHOB</name>
<dbReference type="CDD" id="cd14659">
    <property type="entry name" value="Imelysin-like_IPPA"/>
    <property type="match status" value="1"/>
</dbReference>
<keyword evidence="2 3" id="KW-0732">Signal</keyword>
<dbReference type="InterPro" id="IPR034984">
    <property type="entry name" value="Imelysin-like_IPPA"/>
</dbReference>
<dbReference type="OrthoDB" id="5729110at2"/>
<evidence type="ECO:0000256" key="3">
    <source>
        <dbReference type="SAM" id="SignalP"/>
    </source>
</evidence>
<dbReference type="InterPro" id="IPR018976">
    <property type="entry name" value="Imelysin-like"/>
</dbReference>
<feature type="chain" id="PRO_5012891645" evidence="3">
    <location>
        <begin position="21"/>
        <end position="333"/>
    </location>
</feature>
<dbReference type="Proteomes" id="UP000193963">
    <property type="component" value="Unassembled WGS sequence"/>
</dbReference>
<gene>
    <name evidence="5" type="ORF">PSM7751_02483</name>
</gene>
<evidence type="ECO:0000256" key="2">
    <source>
        <dbReference type="ARBA" id="ARBA00022729"/>
    </source>
</evidence>
<evidence type="ECO:0000313" key="6">
    <source>
        <dbReference type="Proteomes" id="UP000193963"/>
    </source>
</evidence>
<reference evidence="5 6" key="1">
    <citation type="submission" date="2017-03" db="EMBL/GenBank/DDBJ databases">
        <authorList>
            <person name="Afonso C.L."/>
            <person name="Miller P.J."/>
            <person name="Scott M.A."/>
            <person name="Spackman E."/>
            <person name="Goraichik I."/>
            <person name="Dimitrov K.M."/>
            <person name="Suarez D.L."/>
            <person name="Swayne D.E."/>
        </authorList>
    </citation>
    <scope>NUCLEOTIDE SEQUENCE [LARGE SCALE GENOMIC DNA]</scope>
    <source>
        <strain evidence="5 6">CECT 7751</strain>
    </source>
</reference>
<feature type="domain" description="Imelysin-like" evidence="4">
    <location>
        <begin position="31"/>
        <end position="308"/>
    </location>
</feature>
<sequence length="333" mass="36150">MRFLPAAALILSLTATTATADVADAVEQEILPGTAAFAEGAEALKAQADANCLPNVELQEAWNDAFDGWMGISHLRFGPLEVDGRVNAIAFWPDKKGFTPRMLGQMVADADEIVDQPDEFHELSVAARGLFALEYLLYDDQFAGYEADSYTCRLVQAISTDLARMAEEIDQEWRDEAAPALLSAGEAGNTTYLDRDEAVRVLYTSLLSGLEFTADSRLGRPLGTFDRPRASRAEARRSGRSLRNVTLSLEALQGLARALMAPEEMPQSEAAFASVFEAIEAVETPDLSQVDETSGRLKVEIVQQRVQLLRRTVEGEVGGHFGLSAGFNSADGD</sequence>
<evidence type="ECO:0000259" key="4">
    <source>
        <dbReference type="Pfam" id="PF09375"/>
    </source>
</evidence>
<dbReference type="Gene3D" id="1.20.1420.20">
    <property type="entry name" value="M75 peptidase, HXXE motif"/>
    <property type="match status" value="1"/>
</dbReference>
<keyword evidence="6" id="KW-1185">Reference proteome</keyword>
<dbReference type="Pfam" id="PF09375">
    <property type="entry name" value="Peptidase_M75"/>
    <property type="match status" value="1"/>
</dbReference>
<protein>
    <submittedName>
        <fullName evidence="5">Imelysin</fullName>
    </submittedName>
</protein>
<dbReference type="EMBL" id="FWFN01000004">
    <property type="protein sequence ID" value="SLN50689.1"/>
    <property type="molecule type" value="Genomic_DNA"/>
</dbReference>
<dbReference type="RefSeq" id="WP_085888514.1">
    <property type="nucleotide sequence ID" value="NZ_FWFN01000004.1"/>
</dbReference>
<dbReference type="InterPro" id="IPR038352">
    <property type="entry name" value="Imelysin_sf"/>
</dbReference>
<dbReference type="GO" id="GO:0030313">
    <property type="term" value="C:cell envelope"/>
    <property type="evidence" value="ECO:0007669"/>
    <property type="project" value="UniProtKB-SubCell"/>
</dbReference>
<dbReference type="AlphaFoldDB" id="A0A1X6ZFZ6"/>
<proteinExistence type="predicted"/>
<organism evidence="5 6">
    <name type="scientific">Pseudooceanicola marinus</name>
    <dbReference type="NCBI Taxonomy" id="396013"/>
    <lineage>
        <taxon>Bacteria</taxon>
        <taxon>Pseudomonadati</taxon>
        <taxon>Pseudomonadota</taxon>
        <taxon>Alphaproteobacteria</taxon>
        <taxon>Rhodobacterales</taxon>
        <taxon>Paracoccaceae</taxon>
        <taxon>Pseudooceanicola</taxon>
    </lineage>
</organism>
<comment type="subcellular location">
    <subcellularLocation>
        <location evidence="1">Cell envelope</location>
    </subcellularLocation>
</comment>